<dbReference type="Proteomes" id="UP000000445">
    <property type="component" value="Chromosome"/>
</dbReference>
<feature type="domain" description="ABC transmembrane type-2" evidence="6">
    <location>
        <begin position="63"/>
        <end position="297"/>
    </location>
</feature>
<keyword evidence="8" id="KW-1185">Reference proteome</keyword>
<feature type="transmembrane region" description="Helical" evidence="5">
    <location>
        <begin position="188"/>
        <end position="211"/>
    </location>
</feature>
<dbReference type="AlphaFoldDB" id="B9K902"/>
<dbReference type="InterPro" id="IPR013525">
    <property type="entry name" value="ABC2_TM"/>
</dbReference>
<feature type="transmembrane region" description="Helical" evidence="5">
    <location>
        <begin position="275"/>
        <end position="294"/>
    </location>
</feature>
<dbReference type="KEGG" id="tna:CTN_1259"/>
<dbReference type="PANTHER" id="PTHR43229">
    <property type="entry name" value="NODULATION PROTEIN J"/>
    <property type="match status" value="1"/>
</dbReference>
<evidence type="ECO:0000256" key="1">
    <source>
        <dbReference type="ARBA" id="ARBA00004141"/>
    </source>
</evidence>
<dbReference type="InterPro" id="IPR051784">
    <property type="entry name" value="Nod_factor_ABC_transporter"/>
</dbReference>
<dbReference type="GO" id="GO:0043190">
    <property type="term" value="C:ATP-binding cassette (ABC) transporter complex"/>
    <property type="evidence" value="ECO:0007669"/>
    <property type="project" value="InterPro"/>
</dbReference>
<evidence type="ECO:0000259" key="6">
    <source>
        <dbReference type="PROSITE" id="PS51012"/>
    </source>
</evidence>
<dbReference type="PANTHER" id="PTHR43229:SF2">
    <property type="entry name" value="NODULATION PROTEIN J"/>
    <property type="match status" value="1"/>
</dbReference>
<keyword evidence="2 5" id="KW-0812">Transmembrane</keyword>
<reference evidence="7 8" key="1">
    <citation type="journal article" date="2009" name="Biosci. Biotechnol. Biochem.">
        <title>WeGAS: a web-based microbial genome annotation system.</title>
        <authorList>
            <person name="Lee D."/>
            <person name="Seo H."/>
            <person name="Park C."/>
            <person name="Park K."/>
        </authorList>
    </citation>
    <scope>NUCLEOTIDE SEQUENCE [LARGE SCALE GENOMIC DNA]</scope>
    <source>
        <strain evidence="8">ATCC 49049 / DSM 4359 / NBRC 107923 / NS-E</strain>
    </source>
</reference>
<feature type="transmembrane region" description="Helical" evidence="5">
    <location>
        <begin position="65"/>
        <end position="82"/>
    </location>
</feature>
<sequence>METEWETVMNVRTVTVWAFATPNVIMFHGGSEFSSGGEGHLKLLIKTLYFIRKDILIWLSYRTQLVLGLLSGFVGIVQFGFIGKFIAQGNYFPLIERYGGDILAYFITGSVFMSYTNLALMTFKGVIQREQSMGTLEYILLSKTPLWQLFLFSFVSSFFFTTLNITLIFLGLVYLFSVHITPNFLEALVVLFTVMLPLMGIGLLSASIVLVTKRGDPVGWLYTTLSGLFSGIYFPVEILPDWIRPVSYLIPSTYGIDLLRRVLMRGEHLSSVSEGLVLLAATGTVLISAGIVAFKRSFNQARLRGSLSWY</sequence>
<keyword evidence="3 5" id="KW-1133">Transmembrane helix</keyword>
<evidence type="ECO:0000256" key="4">
    <source>
        <dbReference type="ARBA" id="ARBA00023136"/>
    </source>
</evidence>
<dbReference type="eggNOG" id="COG0842">
    <property type="taxonomic scope" value="Bacteria"/>
</dbReference>
<dbReference type="PROSITE" id="PS51012">
    <property type="entry name" value="ABC_TM2"/>
    <property type="match status" value="1"/>
</dbReference>
<keyword evidence="4 5" id="KW-0472">Membrane</keyword>
<dbReference type="HOGENOM" id="CLU_089201_0_0_0"/>
<keyword evidence="5" id="KW-0813">Transport</keyword>
<feature type="transmembrane region" description="Helical" evidence="5">
    <location>
        <begin position="149"/>
        <end position="176"/>
    </location>
</feature>
<dbReference type="PRINTS" id="PR00164">
    <property type="entry name" value="ABC2TRNSPORT"/>
</dbReference>
<dbReference type="STRING" id="309803.CTN_1259"/>
<comment type="subcellular location">
    <subcellularLocation>
        <location evidence="5">Cell membrane</location>
        <topology evidence="5">Multi-pass membrane protein</topology>
    </subcellularLocation>
    <subcellularLocation>
        <location evidence="1">Membrane</location>
        <topology evidence="1">Multi-pass membrane protein</topology>
    </subcellularLocation>
</comment>
<gene>
    <name evidence="7" type="ordered locus">CTN_1259</name>
</gene>
<accession>B9K902</accession>
<feature type="transmembrane region" description="Helical" evidence="5">
    <location>
        <begin position="102"/>
        <end position="123"/>
    </location>
</feature>
<comment type="similarity">
    <text evidence="5">Belongs to the ABC-2 integral membrane protein family.</text>
</comment>
<evidence type="ECO:0000313" key="8">
    <source>
        <dbReference type="Proteomes" id="UP000000445"/>
    </source>
</evidence>
<feature type="transmembrane region" description="Helical" evidence="5">
    <location>
        <begin position="218"/>
        <end position="236"/>
    </location>
</feature>
<dbReference type="InterPro" id="IPR000412">
    <property type="entry name" value="ABC_2_transport"/>
</dbReference>
<protein>
    <recommendedName>
        <fullName evidence="5">Transport permease protein</fullName>
    </recommendedName>
</protein>
<keyword evidence="5" id="KW-1003">Cell membrane</keyword>
<evidence type="ECO:0000256" key="2">
    <source>
        <dbReference type="ARBA" id="ARBA00022692"/>
    </source>
</evidence>
<organism evidence="7 8">
    <name type="scientific">Thermotoga neapolitana (strain ATCC 49049 / DSM 4359 / NBRC 107923 / NS-E)</name>
    <dbReference type="NCBI Taxonomy" id="309803"/>
    <lineage>
        <taxon>Bacteria</taxon>
        <taxon>Thermotogati</taxon>
        <taxon>Thermotogota</taxon>
        <taxon>Thermotogae</taxon>
        <taxon>Thermotogales</taxon>
        <taxon>Thermotogaceae</taxon>
        <taxon>Thermotoga</taxon>
    </lineage>
</organism>
<dbReference type="Pfam" id="PF01061">
    <property type="entry name" value="ABC2_membrane"/>
    <property type="match status" value="1"/>
</dbReference>
<evidence type="ECO:0000313" key="7">
    <source>
        <dbReference type="EMBL" id="ACM23435.1"/>
    </source>
</evidence>
<evidence type="ECO:0000256" key="3">
    <source>
        <dbReference type="ARBA" id="ARBA00022989"/>
    </source>
</evidence>
<proteinExistence type="inferred from homology"/>
<name>B9K902_THENN</name>
<dbReference type="GO" id="GO:0140359">
    <property type="term" value="F:ABC-type transporter activity"/>
    <property type="evidence" value="ECO:0007669"/>
    <property type="project" value="InterPro"/>
</dbReference>
<dbReference type="EMBL" id="CP000916">
    <property type="protein sequence ID" value="ACM23435.1"/>
    <property type="molecule type" value="Genomic_DNA"/>
</dbReference>
<dbReference type="InterPro" id="IPR047817">
    <property type="entry name" value="ABC2_TM_bact-type"/>
</dbReference>
<evidence type="ECO:0000256" key="5">
    <source>
        <dbReference type="RuleBase" id="RU361157"/>
    </source>
</evidence>